<organism evidence="2 3">
    <name type="scientific">Desulfovibrio litoralis DSM 11393</name>
    <dbReference type="NCBI Taxonomy" id="1121455"/>
    <lineage>
        <taxon>Bacteria</taxon>
        <taxon>Pseudomonadati</taxon>
        <taxon>Thermodesulfobacteriota</taxon>
        <taxon>Desulfovibrionia</taxon>
        <taxon>Desulfovibrionales</taxon>
        <taxon>Desulfovibrionaceae</taxon>
        <taxon>Desulfovibrio</taxon>
    </lineage>
</organism>
<protein>
    <submittedName>
        <fullName evidence="2">Antitoxin component YwqK of the YwqJK toxin-antitoxin module</fullName>
    </submittedName>
</protein>
<dbReference type="AlphaFoldDB" id="A0A1M7SB67"/>
<dbReference type="Pfam" id="PF07661">
    <property type="entry name" value="MORN_2"/>
    <property type="match status" value="5"/>
</dbReference>
<dbReference type="EMBL" id="FRDI01000003">
    <property type="protein sequence ID" value="SHN55749.1"/>
    <property type="molecule type" value="Genomic_DNA"/>
</dbReference>
<reference evidence="2 3" key="1">
    <citation type="submission" date="2016-12" db="EMBL/GenBank/DDBJ databases">
        <authorList>
            <person name="Song W.-J."/>
            <person name="Kurnit D.M."/>
        </authorList>
    </citation>
    <scope>NUCLEOTIDE SEQUENCE [LARGE SCALE GENOMIC DNA]</scope>
    <source>
        <strain evidence="2 3">DSM 11393</strain>
    </source>
</reference>
<evidence type="ECO:0000313" key="3">
    <source>
        <dbReference type="Proteomes" id="UP000186469"/>
    </source>
</evidence>
<dbReference type="PANTHER" id="PTHR46820:SF1">
    <property type="entry name" value="HISTONE-LYSINE N-METHYLTRANSFERASE SETD7"/>
    <property type="match status" value="1"/>
</dbReference>
<gene>
    <name evidence="2" type="ORF">SAMN02745728_00714</name>
</gene>
<dbReference type="OrthoDB" id="5450136at2"/>
<proteinExistence type="predicted"/>
<dbReference type="SUPFAM" id="SSF82185">
    <property type="entry name" value="Histone H3 K4-specific methyltransferase SET7/9 N-terminal domain"/>
    <property type="match status" value="2"/>
</dbReference>
<feature type="signal peptide" evidence="1">
    <location>
        <begin position="1"/>
        <end position="25"/>
    </location>
</feature>
<dbReference type="Proteomes" id="UP000186469">
    <property type="component" value="Unassembled WGS sequence"/>
</dbReference>
<dbReference type="GO" id="GO:0005694">
    <property type="term" value="C:chromosome"/>
    <property type="evidence" value="ECO:0007669"/>
    <property type="project" value="TreeGrafter"/>
</dbReference>
<sequence>MRFFISVFAFLAAVSLFSNIPNIFAQDSCPRTLEEVKKDKRFKRIKPKEYKSLQSGDSYLICDYGASNLLSETPYVNNQIEGLVKEYPKEYSLHFPSQYIATPFIAGKKEGVQKAYRLSGELTAETTFIDDKENGICKFYYKSGKVAGEGTYVSGEPEGNAKLYYENGKLKAEETYIAGKKEKIATYYYENGNLQAEIPYVKNQIEGTMKKYYENGTLYSETPFFADKLEGVEKIYRKDGILAYETQFTENQLEGITKIYNENGKIYAEIQFIAGKPKGVEKLYRQDGTILQSKADSSRIYGEGTYYNQDGTTRPLTDEELLKLRNFIRASEYLREIQDDYYDNRVKKTVTDADGPKLFNLDMHPQCVITQP</sequence>
<evidence type="ECO:0000256" key="1">
    <source>
        <dbReference type="SAM" id="SignalP"/>
    </source>
</evidence>
<dbReference type="STRING" id="1121455.SAMN02745728_00714"/>
<dbReference type="RefSeq" id="WP_072696405.1">
    <property type="nucleotide sequence ID" value="NZ_FRDI01000003.1"/>
</dbReference>
<dbReference type="Gene3D" id="2.20.110.10">
    <property type="entry name" value="Histone H3 K4-specific methyltransferase SET7/9 N-terminal domain"/>
    <property type="match status" value="1"/>
</dbReference>
<dbReference type="GO" id="GO:0003682">
    <property type="term" value="F:chromatin binding"/>
    <property type="evidence" value="ECO:0007669"/>
    <property type="project" value="TreeGrafter"/>
</dbReference>
<evidence type="ECO:0000313" key="2">
    <source>
        <dbReference type="EMBL" id="SHN55749.1"/>
    </source>
</evidence>
<keyword evidence="3" id="KW-1185">Reference proteome</keyword>
<dbReference type="PANTHER" id="PTHR46820">
    <property type="entry name" value="HISTONE-LYSINE N-METHYLTRANSFERASE SETD7"/>
    <property type="match status" value="1"/>
</dbReference>
<keyword evidence="1" id="KW-0732">Signal</keyword>
<name>A0A1M7SB67_9BACT</name>
<dbReference type="InterPro" id="IPR011652">
    <property type="entry name" value="MORN_2"/>
</dbReference>
<dbReference type="GO" id="GO:0070828">
    <property type="term" value="P:heterochromatin organization"/>
    <property type="evidence" value="ECO:0007669"/>
    <property type="project" value="TreeGrafter"/>
</dbReference>
<dbReference type="Gene3D" id="3.90.930.1">
    <property type="match status" value="1"/>
</dbReference>
<feature type="chain" id="PRO_5013223849" evidence="1">
    <location>
        <begin position="26"/>
        <end position="372"/>
    </location>
</feature>
<accession>A0A1M7SB67</accession>